<feature type="transmembrane region" description="Helical" evidence="1">
    <location>
        <begin position="117"/>
        <end position="142"/>
    </location>
</feature>
<protein>
    <recommendedName>
        <fullName evidence="4">DUF340 domain-containing protein</fullName>
    </recommendedName>
</protein>
<accession>E4LA01</accession>
<dbReference type="OrthoDB" id="6443879at2"/>
<name>E4LA01_9FIRM</name>
<proteinExistence type="predicted"/>
<evidence type="ECO:0000256" key="1">
    <source>
        <dbReference type="SAM" id="Phobius"/>
    </source>
</evidence>
<gene>
    <name evidence="2" type="ORF">HMPREF9220_0162</name>
</gene>
<feature type="transmembrane region" description="Helical" evidence="1">
    <location>
        <begin position="33"/>
        <end position="53"/>
    </location>
</feature>
<reference evidence="2 3" key="1">
    <citation type="submission" date="2010-11" db="EMBL/GenBank/DDBJ databases">
        <authorList>
            <person name="Durkin A.S."/>
            <person name="Madupu R."/>
            <person name="Torralba M."/>
            <person name="Gillis M."/>
            <person name="Methe B."/>
            <person name="Sutton G."/>
            <person name="Nelson K.E."/>
        </authorList>
    </citation>
    <scope>NUCLEOTIDE SEQUENCE [LARGE SCALE GENOMIC DNA]</scope>
    <source>
        <strain evidence="2 3">UPII 345-E</strain>
    </source>
</reference>
<comment type="caution">
    <text evidence="2">The sequence shown here is derived from an EMBL/GenBank/DDBJ whole genome shotgun (WGS) entry which is preliminary data.</text>
</comment>
<keyword evidence="1" id="KW-0472">Membrane</keyword>
<feature type="transmembrane region" description="Helical" evidence="1">
    <location>
        <begin position="59"/>
        <end position="75"/>
    </location>
</feature>
<feature type="transmembrane region" description="Helical" evidence="1">
    <location>
        <begin position="6"/>
        <end position="24"/>
    </location>
</feature>
<dbReference type="Proteomes" id="UP000004594">
    <property type="component" value="Unassembled WGS sequence"/>
</dbReference>
<keyword evidence="1" id="KW-0812">Transmembrane</keyword>
<dbReference type="EMBL" id="AENT01000025">
    <property type="protein sequence ID" value="EFR42397.1"/>
    <property type="molecule type" value="Genomic_DNA"/>
</dbReference>
<evidence type="ECO:0000313" key="2">
    <source>
        <dbReference type="EMBL" id="EFR42397.1"/>
    </source>
</evidence>
<dbReference type="RefSeq" id="WP_007554972.1">
    <property type="nucleotide sequence ID" value="NZ_AENT01000025.1"/>
</dbReference>
<dbReference type="eggNOG" id="ENOG5031UAF">
    <property type="taxonomic scope" value="Bacteria"/>
</dbReference>
<evidence type="ECO:0000313" key="3">
    <source>
        <dbReference type="Proteomes" id="UP000004594"/>
    </source>
</evidence>
<keyword evidence="1" id="KW-1133">Transmembrane helix</keyword>
<sequence length="148" mass="15627">MKLTEIAQVLVITGAMSLVANTVGTNNALADSWIGMLILIVIAFIGMVLGKYLPGNVPGAAYIVTLGCIITYPGFPGSEFVNNAVKHVGFLQLCTPILAYAGIAICKDLDVFVKSSWRIVIVSAVVFIGTYIGSAIIAQFILMSMGQI</sequence>
<feature type="transmembrane region" description="Helical" evidence="1">
    <location>
        <begin position="87"/>
        <end position="105"/>
    </location>
</feature>
<organism evidence="2 3">
    <name type="scientific">Dialister micraerophilus UPII 345-E</name>
    <dbReference type="NCBI Taxonomy" id="910314"/>
    <lineage>
        <taxon>Bacteria</taxon>
        <taxon>Bacillati</taxon>
        <taxon>Bacillota</taxon>
        <taxon>Negativicutes</taxon>
        <taxon>Veillonellales</taxon>
        <taxon>Veillonellaceae</taxon>
        <taxon>Dialister</taxon>
    </lineage>
</organism>
<evidence type="ECO:0008006" key="4">
    <source>
        <dbReference type="Google" id="ProtNLM"/>
    </source>
</evidence>
<dbReference type="AlphaFoldDB" id="E4LA01"/>